<gene>
    <name evidence="4" type="ORF">C5Y96_06185</name>
</gene>
<dbReference type="GO" id="GO:0016810">
    <property type="term" value="F:hydrolase activity, acting on carbon-nitrogen (but not peptide) bonds"/>
    <property type="evidence" value="ECO:0007669"/>
    <property type="project" value="InterPro"/>
</dbReference>
<keyword evidence="2" id="KW-0732">Signal</keyword>
<dbReference type="GO" id="GO:0016798">
    <property type="term" value="F:hydrolase activity, acting on glycosyl bonds"/>
    <property type="evidence" value="ECO:0007669"/>
    <property type="project" value="UniProtKB-KW"/>
</dbReference>
<dbReference type="Proteomes" id="UP000240009">
    <property type="component" value="Unassembled WGS sequence"/>
</dbReference>
<evidence type="ECO:0000313" key="4">
    <source>
        <dbReference type="EMBL" id="PQO36752.1"/>
    </source>
</evidence>
<evidence type="ECO:0000256" key="2">
    <source>
        <dbReference type="ARBA" id="ARBA00022729"/>
    </source>
</evidence>
<dbReference type="PROSITE" id="PS51677">
    <property type="entry name" value="NODB"/>
    <property type="match status" value="1"/>
</dbReference>
<dbReference type="InterPro" id="IPR011330">
    <property type="entry name" value="Glyco_hydro/deAcase_b/a-brl"/>
</dbReference>
<proteinExistence type="predicted"/>
<dbReference type="GO" id="GO:0045493">
    <property type="term" value="P:xylan catabolic process"/>
    <property type="evidence" value="ECO:0007669"/>
    <property type="project" value="UniProtKB-KW"/>
</dbReference>
<keyword evidence="4" id="KW-0119">Carbohydrate metabolism</keyword>
<dbReference type="GO" id="GO:0005576">
    <property type="term" value="C:extracellular region"/>
    <property type="evidence" value="ECO:0007669"/>
    <property type="project" value="UniProtKB-SubCell"/>
</dbReference>
<accession>A0A2S8FX42</accession>
<keyword evidence="4" id="KW-0326">Glycosidase</keyword>
<dbReference type="Gene3D" id="3.20.20.370">
    <property type="entry name" value="Glycoside hydrolase/deacetylase"/>
    <property type="match status" value="1"/>
</dbReference>
<dbReference type="CDD" id="cd10918">
    <property type="entry name" value="CE4_NodB_like_5s_6s"/>
    <property type="match status" value="1"/>
</dbReference>
<dbReference type="RefSeq" id="WP_105350996.1">
    <property type="nucleotide sequence ID" value="NZ_PUIA01000017.1"/>
</dbReference>
<protein>
    <submittedName>
        <fullName evidence="4">Xylanase</fullName>
    </submittedName>
</protein>
<dbReference type="SUPFAM" id="SSF88713">
    <property type="entry name" value="Glycoside hydrolase/deacetylase"/>
    <property type="match status" value="1"/>
</dbReference>
<keyword evidence="4" id="KW-0858">Xylan degradation</keyword>
<dbReference type="EMBL" id="PUIA01000017">
    <property type="protein sequence ID" value="PQO36752.1"/>
    <property type="molecule type" value="Genomic_DNA"/>
</dbReference>
<reference evidence="4 5" key="1">
    <citation type="submission" date="2018-02" db="EMBL/GenBank/DDBJ databases">
        <title>Comparative genomes isolates from brazilian mangrove.</title>
        <authorList>
            <person name="Araujo J.E."/>
            <person name="Taketani R.G."/>
            <person name="Silva M.C.P."/>
            <person name="Loureco M.V."/>
            <person name="Andreote F.D."/>
        </authorList>
    </citation>
    <scope>NUCLEOTIDE SEQUENCE [LARGE SCALE GENOMIC DNA]</scope>
    <source>
        <strain evidence="4 5">HEX-2 MGV</strain>
    </source>
</reference>
<evidence type="ECO:0000256" key="1">
    <source>
        <dbReference type="ARBA" id="ARBA00004613"/>
    </source>
</evidence>
<sequence length="289" mass="32651">MPRLKEHLIDSYYAATWPWRARYRQVRARVGLVPVMVLFYHRVADQNLNDWTITNDGFRRHLDWLQANVEVVSLAEAQRRIALRFNPRPCVAITFDDGYGENCDQAIGELIQRQMPATYFVTLGNVLSGKPFPHDAKLGIDARPNTVEELREMVASGVIEIGGHSRTHPDIGAIRETTQLHDEVIAATEELSSLIDQPIRYFAFPFGQHANLNDAAINMLRASGIQGFCSAYGGYNMPGDDPYHIQRIHGDPELSRLRNWLTIDPRKLSGVKRYLPRYAKQAIAVGGDA</sequence>
<dbReference type="Pfam" id="PF01522">
    <property type="entry name" value="Polysacc_deac_1"/>
    <property type="match status" value="1"/>
</dbReference>
<dbReference type="PANTHER" id="PTHR34216:SF3">
    <property type="entry name" value="POLY-BETA-1,6-N-ACETYL-D-GLUCOSAMINE N-DEACETYLASE"/>
    <property type="match status" value="1"/>
</dbReference>
<keyword evidence="4" id="KW-0378">Hydrolase</keyword>
<dbReference type="InterPro" id="IPR002509">
    <property type="entry name" value="NODB_dom"/>
</dbReference>
<organism evidence="4 5">
    <name type="scientific">Blastopirellula marina</name>
    <dbReference type="NCBI Taxonomy" id="124"/>
    <lineage>
        <taxon>Bacteria</taxon>
        <taxon>Pseudomonadati</taxon>
        <taxon>Planctomycetota</taxon>
        <taxon>Planctomycetia</taxon>
        <taxon>Pirellulales</taxon>
        <taxon>Pirellulaceae</taxon>
        <taxon>Blastopirellula</taxon>
    </lineage>
</organism>
<comment type="subcellular location">
    <subcellularLocation>
        <location evidence="1">Secreted</location>
    </subcellularLocation>
</comment>
<dbReference type="AlphaFoldDB" id="A0A2S8FX42"/>
<feature type="domain" description="NodB homology" evidence="3">
    <location>
        <begin position="89"/>
        <end position="289"/>
    </location>
</feature>
<evidence type="ECO:0000259" key="3">
    <source>
        <dbReference type="PROSITE" id="PS51677"/>
    </source>
</evidence>
<comment type="caution">
    <text evidence="4">The sequence shown here is derived from an EMBL/GenBank/DDBJ whole genome shotgun (WGS) entry which is preliminary data.</text>
</comment>
<dbReference type="PANTHER" id="PTHR34216">
    <property type="match status" value="1"/>
</dbReference>
<dbReference type="InterPro" id="IPR051398">
    <property type="entry name" value="Polysacch_Deacetylase"/>
</dbReference>
<keyword evidence="4" id="KW-0624">Polysaccharide degradation</keyword>
<name>A0A2S8FX42_9BACT</name>
<evidence type="ECO:0000313" key="5">
    <source>
        <dbReference type="Proteomes" id="UP000240009"/>
    </source>
</evidence>
<dbReference type="OrthoDB" id="9778320at2"/>